<name>A0ACD1A7X8_9FIRM</name>
<dbReference type="Proteomes" id="UP000594014">
    <property type="component" value="Chromosome"/>
</dbReference>
<sequence>MEAIIKVENLHKYFHSLHVLKGINLEVSKGEIVSVIGPSGSGKSTLLRCLNHLEVADKGSISFEGQFIAKADASGKAVYKNNREVLAICSNLGMVFQNFNLFPHMSVLENIIEAPIMVKGKAKAEAVRKAEELLDKVGLLEKKDAYPNQLSGGQKQRVAIARALAMEPEIMLFDEPTSALDPELIGEVLQVIKKLADEKMTMIIVTHEMNFAREISDRIIFMDDGQVVVDGSPDAIFVNPDHPRIKTFLNKVL</sequence>
<accession>A0ACD1A7X8</accession>
<organism evidence="1 2">
    <name type="scientific">Anoxybacterium hadale</name>
    <dbReference type="NCBI Taxonomy" id="3408580"/>
    <lineage>
        <taxon>Bacteria</taxon>
        <taxon>Bacillati</taxon>
        <taxon>Bacillota</taxon>
        <taxon>Clostridia</taxon>
        <taxon>Peptostreptococcales</taxon>
        <taxon>Anaerovoracaceae</taxon>
        <taxon>Anoxybacterium</taxon>
    </lineage>
</organism>
<keyword evidence="2" id="KW-1185">Reference proteome</keyword>
<keyword evidence="1" id="KW-0067">ATP-binding</keyword>
<proteinExistence type="predicted"/>
<keyword evidence="1" id="KW-0547">Nucleotide-binding</keyword>
<evidence type="ECO:0000313" key="2">
    <source>
        <dbReference type="Proteomes" id="UP000594014"/>
    </source>
</evidence>
<reference evidence="1" key="1">
    <citation type="submission" date="2019-08" db="EMBL/GenBank/DDBJ databases">
        <title>Genome sequence of Clostridiales bacterium MT110.</title>
        <authorList>
            <person name="Cao J."/>
        </authorList>
    </citation>
    <scope>NUCLEOTIDE SEQUENCE</scope>
    <source>
        <strain evidence="1">MT110</strain>
    </source>
</reference>
<protein>
    <submittedName>
        <fullName evidence="1">Amino acid ABC transporter ATP-binding protein</fullName>
    </submittedName>
</protein>
<dbReference type="EMBL" id="CP042469">
    <property type="protein sequence ID" value="QOX62546.1"/>
    <property type="molecule type" value="Genomic_DNA"/>
</dbReference>
<evidence type="ECO:0000313" key="1">
    <source>
        <dbReference type="EMBL" id="QOX62546.1"/>
    </source>
</evidence>
<gene>
    <name evidence="1" type="ORF">FRZ06_03900</name>
</gene>